<evidence type="ECO:0000313" key="3">
    <source>
        <dbReference type="Proteomes" id="UP000314294"/>
    </source>
</evidence>
<feature type="compositionally biased region" description="Polar residues" evidence="1">
    <location>
        <begin position="48"/>
        <end position="57"/>
    </location>
</feature>
<dbReference type="EMBL" id="SRLO01000429">
    <property type="protein sequence ID" value="TNN56431.1"/>
    <property type="molecule type" value="Genomic_DNA"/>
</dbReference>
<evidence type="ECO:0000313" key="2">
    <source>
        <dbReference type="EMBL" id="TNN56431.1"/>
    </source>
</evidence>
<proteinExistence type="predicted"/>
<comment type="caution">
    <text evidence="2">The sequence shown here is derived from an EMBL/GenBank/DDBJ whole genome shotgun (WGS) entry which is preliminary data.</text>
</comment>
<keyword evidence="3" id="KW-1185">Reference proteome</keyword>
<reference evidence="2 3" key="1">
    <citation type="submission" date="2019-03" db="EMBL/GenBank/DDBJ databases">
        <title>First draft genome of Liparis tanakae, snailfish: a comprehensive survey of snailfish specific genes.</title>
        <authorList>
            <person name="Kim W."/>
            <person name="Song I."/>
            <person name="Jeong J.-H."/>
            <person name="Kim D."/>
            <person name="Kim S."/>
            <person name="Ryu S."/>
            <person name="Song J.Y."/>
            <person name="Lee S.K."/>
        </authorList>
    </citation>
    <scope>NUCLEOTIDE SEQUENCE [LARGE SCALE GENOMIC DNA]</scope>
    <source>
        <tissue evidence="2">Muscle</tissue>
    </source>
</reference>
<evidence type="ECO:0000256" key="1">
    <source>
        <dbReference type="SAM" id="MobiDB-lite"/>
    </source>
</evidence>
<feature type="region of interest" description="Disordered" evidence="1">
    <location>
        <begin position="1"/>
        <end position="81"/>
    </location>
</feature>
<feature type="compositionally biased region" description="Low complexity" evidence="1">
    <location>
        <begin position="61"/>
        <end position="81"/>
    </location>
</feature>
<dbReference type="AlphaFoldDB" id="A0A4Z2GSZ5"/>
<feature type="compositionally biased region" description="Basic and acidic residues" evidence="1">
    <location>
        <begin position="102"/>
        <end position="113"/>
    </location>
</feature>
<sequence length="113" mass="11867">METPACCSAPSLPQTIDGDDGLLNLPRRGFACRPHAEPPRLRLHSAQRDSPSSSVPSPLNAAAFSSSPFKPASPGSSSSSATDLLKDFLKVFPEPSSPGGKCHGEKARVNRVQ</sequence>
<protein>
    <submittedName>
        <fullName evidence="2">Uncharacterized protein</fullName>
    </submittedName>
</protein>
<accession>A0A4Z2GSZ5</accession>
<dbReference type="Proteomes" id="UP000314294">
    <property type="component" value="Unassembled WGS sequence"/>
</dbReference>
<feature type="region of interest" description="Disordered" evidence="1">
    <location>
        <begin position="94"/>
        <end position="113"/>
    </location>
</feature>
<gene>
    <name evidence="2" type="ORF">EYF80_033392</name>
</gene>
<name>A0A4Z2GSZ5_9TELE</name>
<organism evidence="2 3">
    <name type="scientific">Liparis tanakae</name>
    <name type="common">Tanaka's snailfish</name>
    <dbReference type="NCBI Taxonomy" id="230148"/>
    <lineage>
        <taxon>Eukaryota</taxon>
        <taxon>Metazoa</taxon>
        <taxon>Chordata</taxon>
        <taxon>Craniata</taxon>
        <taxon>Vertebrata</taxon>
        <taxon>Euteleostomi</taxon>
        <taxon>Actinopterygii</taxon>
        <taxon>Neopterygii</taxon>
        <taxon>Teleostei</taxon>
        <taxon>Neoteleostei</taxon>
        <taxon>Acanthomorphata</taxon>
        <taxon>Eupercaria</taxon>
        <taxon>Perciformes</taxon>
        <taxon>Cottioidei</taxon>
        <taxon>Cottales</taxon>
        <taxon>Liparidae</taxon>
        <taxon>Liparis</taxon>
    </lineage>
</organism>